<dbReference type="PANTHER" id="PTHR13723:SF281">
    <property type="entry name" value="PAPILIN"/>
    <property type="match status" value="1"/>
</dbReference>
<dbReference type="Gene3D" id="2.20.100.10">
    <property type="entry name" value="Thrombospondin type-1 (TSP1) repeat"/>
    <property type="match status" value="7"/>
</dbReference>
<comment type="subcellular location">
    <subcellularLocation>
        <location evidence="1">Secreted</location>
    </subcellularLocation>
</comment>
<feature type="region of interest" description="Disordered" evidence="6">
    <location>
        <begin position="733"/>
        <end position="830"/>
    </location>
</feature>
<feature type="domain" description="Ig-like" evidence="7">
    <location>
        <begin position="646"/>
        <end position="730"/>
    </location>
</feature>
<keyword evidence="4" id="KW-0677">Repeat</keyword>
<dbReference type="EMBL" id="JBBCAQ010000003">
    <property type="protein sequence ID" value="KAK7604935.1"/>
    <property type="molecule type" value="Genomic_DNA"/>
</dbReference>
<dbReference type="SUPFAM" id="SSF48726">
    <property type="entry name" value="Immunoglobulin"/>
    <property type="match status" value="1"/>
</dbReference>
<keyword evidence="2" id="KW-0964">Secreted</keyword>
<dbReference type="GO" id="GO:0031012">
    <property type="term" value="C:extracellular matrix"/>
    <property type="evidence" value="ECO:0007669"/>
    <property type="project" value="TreeGrafter"/>
</dbReference>
<dbReference type="InterPro" id="IPR000884">
    <property type="entry name" value="TSP1_rpt"/>
</dbReference>
<evidence type="ECO:0000256" key="5">
    <source>
        <dbReference type="ARBA" id="ARBA00023157"/>
    </source>
</evidence>
<dbReference type="FunFam" id="2.20.100.10:FF:000009">
    <property type="entry name" value="ADAMTS-like protein 3 isoform A"/>
    <property type="match status" value="1"/>
</dbReference>
<evidence type="ECO:0000313" key="10">
    <source>
        <dbReference type="Proteomes" id="UP001367676"/>
    </source>
</evidence>
<evidence type="ECO:0000256" key="1">
    <source>
        <dbReference type="ARBA" id="ARBA00004613"/>
    </source>
</evidence>
<dbReference type="InterPro" id="IPR050439">
    <property type="entry name" value="ADAMTS_ADAMTS-like"/>
</dbReference>
<dbReference type="InterPro" id="IPR013273">
    <property type="entry name" value="ADAMTS/ADAMTS-like"/>
</dbReference>
<keyword evidence="10" id="KW-1185">Reference proteome</keyword>
<keyword evidence="3" id="KW-0732">Signal</keyword>
<feature type="compositionally biased region" description="Polar residues" evidence="6">
    <location>
        <begin position="809"/>
        <end position="830"/>
    </location>
</feature>
<evidence type="ECO:0000259" key="8">
    <source>
        <dbReference type="PROSITE" id="PS50900"/>
    </source>
</evidence>
<evidence type="ECO:0000256" key="3">
    <source>
        <dbReference type="ARBA" id="ARBA00022729"/>
    </source>
</evidence>
<dbReference type="GO" id="GO:0005576">
    <property type="term" value="C:extracellular region"/>
    <property type="evidence" value="ECO:0007669"/>
    <property type="project" value="UniProtKB-SubCell"/>
</dbReference>
<accession>A0AAN9TTS6</accession>
<dbReference type="Pfam" id="PF08686">
    <property type="entry name" value="PLAC"/>
    <property type="match status" value="1"/>
</dbReference>
<sequence>MFLRAQDSVAVTTKEMRESLKVVQQYLQRTTIGDDVFDDLPCSDNADFRETQCSMFNEFSETAKLWKAYYHPEESCALYCVDQIGNIEMQAPKVQDGTRCRPGSLDMCIDGRCHPVGCDLEIGSLKTVDSCGVCGGDGKTCALPLYQWNENTNTTCSVKCGGGYKVSQPICQNTVVEDVVDQQLCDISQMPQVKLLECNPEPCPPKWEAGEWSACSHSCGSGIKTRRVYCIEEQNKTKTKVFSHFCKGHKPRMQESCNMQPCPPEWIAGQWSQCSASCGQGTQTRTLTCNKNPSDTMECDPTKKPPSEQKCIGDMCQDKYYPQYDEEPRMSPVTYKEPELIQAEKLIDKQPISTHAVFVAEEWGPCSVTCGEGVRRRKVYCKAHLDYTKIMTKFTDDTCSGKKPDEEEPCKLKACASDSGWEVSAFGDESLTSPRVAPGAYGKTYSWVKHGYTPCTATCLGGVQELIVSCIRNEDKKVVSPYLCDTKTQPPLITQTCNDHPCPPRWNVSEYFPCSKKCGMGIQTREVNCIHEVTPSNTVIVPHSMCEQPPPLDRQHCNIVDCPVEWHMSNWTKCSKRCGGGVKSREVRCHQIKAQNHDISHPDHVCEAPKPHTQQPCNTRPCDSNKKSNSEIVLGSDSQFYNQSDPQSVEVSLRIGGQAVVFAGTRVKIKCPVQKSFPRERIIWLKGGSELFNKGKYKISKKGILRIMEATGQDNTTFTCKAGQSTATIRIYVKPSPGRFPPDSEEYTRQQSIQPDPERTMEYSGNLKFEPSEDMSHERSPDSEKKQKMKKKISSTPSYLPPVGATTDEGLTNNQGTKQENPNPLLPSTSSGSRLTPFLFSFFVMFKNLWSFQESHNIRNQRMLSEEPAVLEELKQMPENSTTTESIFGTTVILGKGDRNSVKFEWLITQWSNCSPPCGGTGFQIRAAHCMVKLNNVTQNVENNLCEDAGLPIPNTIQKCETNDCPHWIVNDWQACNSSRCFAWNTAMQKRDVLCQAPNGTLVPDAWCEASEKPTTKQECYNDLCKGTWRVGEWTECYAPCDKDGVKYRILQCVWYGTKKPAGTACRDQPRPSVMRTCKGAPCAGANGCRDLSKYCQNVKALNMCKLRRYKVQCCHSCKEE</sequence>
<dbReference type="InterPro" id="IPR036383">
    <property type="entry name" value="TSP1_rpt_sf"/>
</dbReference>
<dbReference type="FunFam" id="2.20.100.10:FF:000005">
    <property type="entry name" value="ADAM metallopeptidase with thrombospondin type 1 motif 9"/>
    <property type="match status" value="2"/>
</dbReference>
<feature type="compositionally biased region" description="Basic and acidic residues" evidence="6">
    <location>
        <begin position="770"/>
        <end position="786"/>
    </location>
</feature>
<organism evidence="9 10">
    <name type="scientific">Parthenolecanium corni</name>
    <dbReference type="NCBI Taxonomy" id="536013"/>
    <lineage>
        <taxon>Eukaryota</taxon>
        <taxon>Metazoa</taxon>
        <taxon>Ecdysozoa</taxon>
        <taxon>Arthropoda</taxon>
        <taxon>Hexapoda</taxon>
        <taxon>Insecta</taxon>
        <taxon>Pterygota</taxon>
        <taxon>Neoptera</taxon>
        <taxon>Paraneoptera</taxon>
        <taxon>Hemiptera</taxon>
        <taxon>Sternorrhyncha</taxon>
        <taxon>Coccoidea</taxon>
        <taxon>Coccidae</taxon>
        <taxon>Parthenolecanium</taxon>
    </lineage>
</organism>
<feature type="domain" description="PLAC" evidence="8">
    <location>
        <begin position="1062"/>
        <end position="1121"/>
    </location>
</feature>
<dbReference type="InterPro" id="IPR003599">
    <property type="entry name" value="Ig_sub"/>
</dbReference>
<evidence type="ECO:0000256" key="6">
    <source>
        <dbReference type="SAM" id="MobiDB-lite"/>
    </source>
</evidence>
<dbReference type="Gene3D" id="2.60.40.10">
    <property type="entry name" value="Immunoglobulins"/>
    <property type="match status" value="1"/>
</dbReference>
<dbReference type="Pfam" id="PF19030">
    <property type="entry name" value="TSP1_ADAMTS"/>
    <property type="match status" value="9"/>
</dbReference>
<dbReference type="PANTHER" id="PTHR13723">
    <property type="entry name" value="ADAMTS A DISINTEGRIN AND METALLOPROTEASE WITH THROMBOSPONDIN MOTIFS PROTEASE"/>
    <property type="match status" value="1"/>
</dbReference>
<dbReference type="PROSITE" id="PS50835">
    <property type="entry name" value="IG_LIKE"/>
    <property type="match status" value="1"/>
</dbReference>
<dbReference type="InterPro" id="IPR045371">
    <property type="entry name" value="ADAMTS_CR_3"/>
</dbReference>
<keyword evidence="5" id="KW-1015">Disulfide bond</keyword>
<dbReference type="InterPro" id="IPR013783">
    <property type="entry name" value="Ig-like_fold"/>
</dbReference>
<dbReference type="SMART" id="SM00409">
    <property type="entry name" value="IG"/>
    <property type="match status" value="1"/>
</dbReference>
<dbReference type="AlphaFoldDB" id="A0AAN9TTS6"/>
<dbReference type="Pfam" id="PF19236">
    <property type="entry name" value="ADAMTS_CR_3"/>
    <property type="match status" value="1"/>
</dbReference>
<dbReference type="SUPFAM" id="SSF82895">
    <property type="entry name" value="TSP-1 type 1 repeat"/>
    <property type="match status" value="8"/>
</dbReference>
<dbReference type="PROSITE" id="PS50092">
    <property type="entry name" value="TSP1"/>
    <property type="match status" value="7"/>
</dbReference>
<dbReference type="InterPro" id="IPR013098">
    <property type="entry name" value="Ig_I-set"/>
</dbReference>
<dbReference type="InterPro" id="IPR036179">
    <property type="entry name" value="Ig-like_dom_sf"/>
</dbReference>
<name>A0AAN9TTS6_9HEMI</name>
<dbReference type="Proteomes" id="UP001367676">
    <property type="component" value="Unassembled WGS sequence"/>
</dbReference>
<dbReference type="GO" id="GO:0006508">
    <property type="term" value="P:proteolysis"/>
    <property type="evidence" value="ECO:0007669"/>
    <property type="project" value="TreeGrafter"/>
</dbReference>
<evidence type="ECO:0000256" key="2">
    <source>
        <dbReference type="ARBA" id="ARBA00022525"/>
    </source>
</evidence>
<evidence type="ECO:0000313" key="9">
    <source>
        <dbReference type="EMBL" id="KAK7604935.1"/>
    </source>
</evidence>
<proteinExistence type="predicted"/>
<dbReference type="GO" id="GO:0030198">
    <property type="term" value="P:extracellular matrix organization"/>
    <property type="evidence" value="ECO:0007669"/>
    <property type="project" value="InterPro"/>
</dbReference>
<comment type="caution">
    <text evidence="9">The sequence shown here is derived from an EMBL/GenBank/DDBJ whole genome shotgun (WGS) entry which is preliminary data.</text>
</comment>
<dbReference type="InterPro" id="IPR010909">
    <property type="entry name" value="PLAC"/>
</dbReference>
<dbReference type="PROSITE" id="PS50900">
    <property type="entry name" value="PLAC"/>
    <property type="match status" value="1"/>
</dbReference>
<evidence type="ECO:0000256" key="4">
    <source>
        <dbReference type="ARBA" id="ARBA00022737"/>
    </source>
</evidence>
<gene>
    <name evidence="9" type="ORF">V9T40_006121</name>
</gene>
<dbReference type="SMART" id="SM00209">
    <property type="entry name" value="TSP1"/>
    <property type="match status" value="10"/>
</dbReference>
<dbReference type="InterPro" id="IPR007110">
    <property type="entry name" value="Ig-like_dom"/>
</dbReference>
<dbReference type="GO" id="GO:0004222">
    <property type="term" value="F:metalloendopeptidase activity"/>
    <property type="evidence" value="ECO:0007669"/>
    <property type="project" value="TreeGrafter"/>
</dbReference>
<reference evidence="9 10" key="1">
    <citation type="submission" date="2024-03" db="EMBL/GenBank/DDBJ databases">
        <title>Adaptation during the transition from Ophiocordyceps entomopathogen to insect associate is accompanied by gene loss and intensified selection.</title>
        <authorList>
            <person name="Ward C.M."/>
            <person name="Onetto C.A."/>
            <person name="Borneman A.R."/>
        </authorList>
    </citation>
    <scope>NUCLEOTIDE SEQUENCE [LARGE SCALE GENOMIC DNA]</scope>
    <source>
        <strain evidence="9">AWRI1</strain>
        <tissue evidence="9">Single Adult Female</tissue>
    </source>
</reference>
<dbReference type="PRINTS" id="PR01857">
    <property type="entry name" value="ADAMTSFAMILY"/>
</dbReference>
<protein>
    <recommendedName>
        <fullName evidence="11">ADAMTS-like protein 1</fullName>
    </recommendedName>
</protein>
<dbReference type="Pfam" id="PF07679">
    <property type="entry name" value="I-set"/>
    <property type="match status" value="1"/>
</dbReference>
<evidence type="ECO:0008006" key="11">
    <source>
        <dbReference type="Google" id="ProtNLM"/>
    </source>
</evidence>
<evidence type="ECO:0000259" key="7">
    <source>
        <dbReference type="PROSITE" id="PS50835"/>
    </source>
</evidence>